<organism evidence="1 2">
    <name type="scientific">Phycomyces blakesleeanus (strain ATCC 8743b / DSM 1359 / FGSC 10004 / NBRC 33097 / NRRL 1555)</name>
    <dbReference type="NCBI Taxonomy" id="763407"/>
    <lineage>
        <taxon>Eukaryota</taxon>
        <taxon>Fungi</taxon>
        <taxon>Fungi incertae sedis</taxon>
        <taxon>Mucoromycota</taxon>
        <taxon>Mucoromycotina</taxon>
        <taxon>Mucoromycetes</taxon>
        <taxon>Mucorales</taxon>
        <taxon>Phycomycetaceae</taxon>
        <taxon>Phycomyces</taxon>
    </lineage>
</organism>
<gene>
    <name evidence="1" type="ORF">PHYBLDRAFT_77593</name>
</gene>
<dbReference type="AlphaFoldDB" id="A0A167LP82"/>
<dbReference type="RefSeq" id="XP_018288876.1">
    <property type="nucleotide sequence ID" value="XM_018443275.1"/>
</dbReference>
<dbReference type="InParanoid" id="A0A167LP82"/>
<reference evidence="2" key="1">
    <citation type="submission" date="2015-06" db="EMBL/GenBank/DDBJ databases">
        <title>Expansion of signal transduction pathways in fungi by whole-genome duplication.</title>
        <authorList>
            <consortium name="DOE Joint Genome Institute"/>
            <person name="Corrochano L.M."/>
            <person name="Kuo A."/>
            <person name="Marcet-Houben M."/>
            <person name="Polaino S."/>
            <person name="Salamov A."/>
            <person name="Villalobos J.M."/>
            <person name="Alvarez M.I."/>
            <person name="Avalos J."/>
            <person name="Benito E.P."/>
            <person name="Benoit I."/>
            <person name="Burger G."/>
            <person name="Camino L.P."/>
            <person name="Canovas D."/>
            <person name="Cerda-Olmedo E."/>
            <person name="Cheng J.-F."/>
            <person name="Dominguez A."/>
            <person name="Elias M."/>
            <person name="Eslava A.P."/>
            <person name="Glaser F."/>
            <person name="Grimwood J."/>
            <person name="Gutierrez G."/>
            <person name="Heitman J."/>
            <person name="Henrissat B."/>
            <person name="Iturriaga E.A."/>
            <person name="Lang B.F."/>
            <person name="Lavin J.L."/>
            <person name="Lee S."/>
            <person name="Li W."/>
            <person name="Lindquist E."/>
            <person name="Lopez-Garcia S."/>
            <person name="Luque E.M."/>
            <person name="Marcos A.T."/>
            <person name="Martin J."/>
            <person name="McCluskey K."/>
            <person name="Medina H.R."/>
            <person name="Miralles-Duran A."/>
            <person name="Miyazaki A."/>
            <person name="Munoz-Torres E."/>
            <person name="Oguiza J.A."/>
            <person name="Ohm R."/>
            <person name="Olmedo M."/>
            <person name="Orejas M."/>
            <person name="Ortiz-Castellanos L."/>
            <person name="Pisabarro A.G."/>
            <person name="Rodriguez-Romero J."/>
            <person name="Ruiz-Herrera J."/>
            <person name="Ruiz-Vazquez R."/>
            <person name="Sanz C."/>
            <person name="Schackwitz W."/>
            <person name="Schmutz J."/>
            <person name="Shahriari M."/>
            <person name="Shelest E."/>
            <person name="Silva-Franco F."/>
            <person name="Soanes D."/>
            <person name="Syed K."/>
            <person name="Tagua V.G."/>
            <person name="Talbot N.J."/>
            <person name="Thon M."/>
            <person name="De vries R.P."/>
            <person name="Wiebenga A."/>
            <person name="Yadav J.S."/>
            <person name="Braun E.L."/>
            <person name="Baker S."/>
            <person name="Garre V."/>
            <person name="Horwitz B."/>
            <person name="Torres-Martinez S."/>
            <person name="Idnurm A."/>
            <person name="Herrera-Estrella A."/>
            <person name="Gabaldon T."/>
            <person name="Grigoriev I.V."/>
        </authorList>
    </citation>
    <scope>NUCLEOTIDE SEQUENCE [LARGE SCALE GENOMIC DNA]</scope>
    <source>
        <strain evidence="2">NRRL 1555(-)</strain>
    </source>
</reference>
<sequence>MDSQFEKEEDTTNQFDSDTVTINKFIFCTRHGKEVCDKCPTDNRNCNNETIGDVLERLTKEERETKWKGDDRDPFVISHKWVRYNGKPACTAHREVGCNECFNWGEQIYKGIHGGRKPRVSRLANKKNRENKDVLS</sequence>
<keyword evidence="2" id="KW-1185">Reference proteome</keyword>
<dbReference type="GeneID" id="29004180"/>
<dbReference type="OrthoDB" id="341421at2759"/>
<accession>A0A167LP82</accession>
<dbReference type="Proteomes" id="UP000077315">
    <property type="component" value="Unassembled WGS sequence"/>
</dbReference>
<evidence type="ECO:0000313" key="2">
    <source>
        <dbReference type="Proteomes" id="UP000077315"/>
    </source>
</evidence>
<name>A0A167LP82_PHYB8</name>
<dbReference type="EMBL" id="KV440987">
    <property type="protein sequence ID" value="OAD70836.1"/>
    <property type="molecule type" value="Genomic_DNA"/>
</dbReference>
<evidence type="ECO:0000313" key="1">
    <source>
        <dbReference type="EMBL" id="OAD70836.1"/>
    </source>
</evidence>
<proteinExistence type="predicted"/>
<dbReference type="VEuPathDB" id="FungiDB:PHYBLDRAFT_77593"/>
<protein>
    <submittedName>
        <fullName evidence="1">Uncharacterized protein</fullName>
    </submittedName>
</protein>